<feature type="region of interest" description="Disordered" evidence="1">
    <location>
        <begin position="61"/>
        <end position="98"/>
    </location>
</feature>
<evidence type="ECO:0000256" key="1">
    <source>
        <dbReference type="SAM" id="MobiDB-lite"/>
    </source>
</evidence>
<sequence length="98" mass="9673">MVAVVVLGAVGLVVGVGAGVLLLVALALSVRAAEVGRRTGEGLPLVGARHAQFGDAAAVLAEGSEPSTEPALPVEAPSLRLVRPPADGPDRPQPARAA</sequence>
<keyword evidence="2" id="KW-0812">Transmembrane</keyword>
<evidence type="ECO:0000313" key="3">
    <source>
        <dbReference type="EMBL" id="TXR55586.1"/>
    </source>
</evidence>
<feature type="transmembrane region" description="Helical" evidence="2">
    <location>
        <begin position="6"/>
        <end position="28"/>
    </location>
</feature>
<accession>A0A5C8ZF89</accession>
<evidence type="ECO:0000313" key="4">
    <source>
        <dbReference type="Proteomes" id="UP000321234"/>
    </source>
</evidence>
<evidence type="ECO:0000256" key="2">
    <source>
        <dbReference type="SAM" id="Phobius"/>
    </source>
</evidence>
<evidence type="ECO:0008006" key="5">
    <source>
        <dbReference type="Google" id="ProtNLM"/>
    </source>
</evidence>
<keyword evidence="4" id="KW-1185">Reference proteome</keyword>
<proteinExistence type="predicted"/>
<name>A0A5C8ZF89_9ACTN</name>
<keyword evidence="2" id="KW-1133">Transmembrane helix</keyword>
<reference evidence="3 4" key="1">
    <citation type="submission" date="2019-07" db="EMBL/GenBank/DDBJ databases">
        <title>Quadrisphaera sp. strain DD2A genome sequencing and assembly.</title>
        <authorList>
            <person name="Kim I."/>
        </authorList>
    </citation>
    <scope>NUCLEOTIDE SEQUENCE [LARGE SCALE GENOMIC DNA]</scope>
    <source>
        <strain evidence="3 4">DD2A</strain>
    </source>
</reference>
<dbReference type="Proteomes" id="UP000321234">
    <property type="component" value="Unassembled WGS sequence"/>
</dbReference>
<comment type="caution">
    <text evidence="3">The sequence shown here is derived from an EMBL/GenBank/DDBJ whole genome shotgun (WGS) entry which is preliminary data.</text>
</comment>
<keyword evidence="2" id="KW-0472">Membrane</keyword>
<dbReference type="AlphaFoldDB" id="A0A5C8ZF89"/>
<dbReference type="RefSeq" id="WP_147927162.1">
    <property type="nucleotide sequence ID" value="NZ_VKAC01000008.1"/>
</dbReference>
<protein>
    <recommendedName>
        <fullName evidence="5">Sensor histidine kinase</fullName>
    </recommendedName>
</protein>
<organism evidence="3 4">
    <name type="scientific">Quadrisphaera setariae</name>
    <dbReference type="NCBI Taxonomy" id="2593304"/>
    <lineage>
        <taxon>Bacteria</taxon>
        <taxon>Bacillati</taxon>
        <taxon>Actinomycetota</taxon>
        <taxon>Actinomycetes</taxon>
        <taxon>Kineosporiales</taxon>
        <taxon>Kineosporiaceae</taxon>
        <taxon>Quadrisphaera</taxon>
    </lineage>
</organism>
<dbReference type="EMBL" id="VKAC01000008">
    <property type="protein sequence ID" value="TXR55586.1"/>
    <property type="molecule type" value="Genomic_DNA"/>
</dbReference>
<gene>
    <name evidence="3" type="ORF">FMM08_14985</name>
</gene>